<gene>
    <name evidence="1" type="ORF">LC087_14970</name>
</gene>
<dbReference type="Proteomes" id="UP001197974">
    <property type="component" value="Chromosome"/>
</dbReference>
<accession>A0ABY9JUA0</accession>
<proteinExistence type="predicted"/>
<evidence type="ECO:0000313" key="2">
    <source>
        <dbReference type="Proteomes" id="UP001197974"/>
    </source>
</evidence>
<evidence type="ECO:0000313" key="1">
    <source>
        <dbReference type="EMBL" id="WLR42058.1"/>
    </source>
</evidence>
<dbReference type="RefSeq" id="WP_226540435.1">
    <property type="nucleotide sequence ID" value="NZ_CP129013.1"/>
</dbReference>
<sequence length="129" mass="14336">MITISVSTYITLPSTVIENRQYGYLSCFQATSDQIPSVVTVFASLAKPNQGANIKAQQYDPETGEFFDVSFAGGTIVFDIDVNNELQCDFLRTTFTEPGTYEFDTLVVNKETFQQIFSTSYIVQVLPAS</sequence>
<dbReference type="EMBL" id="CP129013">
    <property type="protein sequence ID" value="WLR42058.1"/>
    <property type="molecule type" value="Genomic_DNA"/>
</dbReference>
<organism evidence="1 2">
    <name type="scientific">Bacillus carboniphilus</name>
    <dbReference type="NCBI Taxonomy" id="86663"/>
    <lineage>
        <taxon>Bacteria</taxon>
        <taxon>Bacillati</taxon>
        <taxon>Bacillota</taxon>
        <taxon>Bacilli</taxon>
        <taxon>Bacillales</taxon>
        <taxon>Bacillaceae</taxon>
        <taxon>Bacillus</taxon>
    </lineage>
</organism>
<reference evidence="1 2" key="1">
    <citation type="submission" date="2023-06" db="EMBL/GenBank/DDBJ databases">
        <title>Five Gram-positive bacteria isolated from mangrove sediments in Shenzhen, Guangdong, China.</title>
        <authorList>
            <person name="Yu S."/>
            <person name="Zheng W."/>
            <person name="Huang Y."/>
        </authorList>
    </citation>
    <scope>NUCLEOTIDE SEQUENCE [LARGE SCALE GENOMIC DNA]</scope>
    <source>
        <strain evidence="1 2">SaN35-3</strain>
    </source>
</reference>
<name>A0ABY9JUA0_9BACI</name>
<protein>
    <submittedName>
        <fullName evidence="1">Uncharacterized protein</fullName>
    </submittedName>
</protein>
<keyword evidence="2" id="KW-1185">Reference proteome</keyword>